<feature type="transmembrane region" description="Helical" evidence="4">
    <location>
        <begin position="160"/>
        <end position="180"/>
    </location>
</feature>
<evidence type="ECO:0000256" key="2">
    <source>
        <dbReference type="ARBA" id="ARBA00006727"/>
    </source>
</evidence>
<feature type="transmembrane region" description="Helical" evidence="4">
    <location>
        <begin position="412"/>
        <end position="434"/>
    </location>
</feature>
<feature type="transmembrane region" description="Helical" evidence="4">
    <location>
        <begin position="192"/>
        <end position="214"/>
    </location>
</feature>
<dbReference type="Pfam" id="PF07690">
    <property type="entry name" value="MFS_1"/>
    <property type="match status" value="1"/>
</dbReference>
<comment type="subcellular location">
    <subcellularLocation>
        <location evidence="1">Membrane</location>
        <topology evidence="1">Multi-pass membrane protein</topology>
    </subcellularLocation>
</comment>
<keyword evidence="4" id="KW-0472">Membrane</keyword>
<evidence type="ECO:0000313" key="7">
    <source>
        <dbReference type="Proteomes" id="UP001610563"/>
    </source>
</evidence>
<feature type="transmembrane region" description="Helical" evidence="4">
    <location>
        <begin position="128"/>
        <end position="148"/>
    </location>
</feature>
<evidence type="ECO:0000256" key="3">
    <source>
        <dbReference type="SAM" id="MobiDB-lite"/>
    </source>
</evidence>
<feature type="transmembrane region" description="Helical" evidence="4">
    <location>
        <begin position="309"/>
        <end position="333"/>
    </location>
</feature>
<reference evidence="6 7" key="1">
    <citation type="submission" date="2024-07" db="EMBL/GenBank/DDBJ databases">
        <title>Section-level genome sequencing and comparative genomics of Aspergillus sections Usti and Cavernicolus.</title>
        <authorList>
            <consortium name="Lawrence Berkeley National Laboratory"/>
            <person name="Nybo J.L."/>
            <person name="Vesth T.C."/>
            <person name="Theobald S."/>
            <person name="Frisvad J.C."/>
            <person name="Larsen T.O."/>
            <person name="Kjaerboelling I."/>
            <person name="Rothschild-Mancinelli K."/>
            <person name="Lyhne E.K."/>
            <person name="Kogle M.E."/>
            <person name="Barry K."/>
            <person name="Clum A."/>
            <person name="Na H."/>
            <person name="Ledsgaard L."/>
            <person name="Lin J."/>
            <person name="Lipzen A."/>
            <person name="Kuo A."/>
            <person name="Riley R."/>
            <person name="Mondo S."/>
            <person name="Labutti K."/>
            <person name="Haridas S."/>
            <person name="Pangalinan J."/>
            <person name="Salamov A.A."/>
            <person name="Simmons B.A."/>
            <person name="Magnuson J.K."/>
            <person name="Chen J."/>
            <person name="Drula E."/>
            <person name="Henrissat B."/>
            <person name="Wiebenga A."/>
            <person name="Lubbers R.J."/>
            <person name="Gomes A.C."/>
            <person name="Makela M.R."/>
            <person name="Stajich J."/>
            <person name="Grigoriev I.V."/>
            <person name="Mortensen U.H."/>
            <person name="De Vries R.P."/>
            <person name="Baker S.E."/>
            <person name="Andersen M.R."/>
        </authorList>
    </citation>
    <scope>NUCLEOTIDE SEQUENCE [LARGE SCALE GENOMIC DNA]</scope>
    <source>
        <strain evidence="6 7">CBS 209.92</strain>
    </source>
</reference>
<feature type="domain" description="Major facilitator superfamily (MFS) profile" evidence="5">
    <location>
        <begin position="32"/>
        <end position="441"/>
    </location>
</feature>
<feature type="transmembrane region" description="Helical" evidence="4">
    <location>
        <begin position="284"/>
        <end position="302"/>
    </location>
</feature>
<organism evidence="6 7">
    <name type="scientific">Aspergillus keveii</name>
    <dbReference type="NCBI Taxonomy" id="714993"/>
    <lineage>
        <taxon>Eukaryota</taxon>
        <taxon>Fungi</taxon>
        <taxon>Dikarya</taxon>
        <taxon>Ascomycota</taxon>
        <taxon>Pezizomycotina</taxon>
        <taxon>Eurotiomycetes</taxon>
        <taxon>Eurotiomycetidae</taxon>
        <taxon>Eurotiales</taxon>
        <taxon>Aspergillaceae</taxon>
        <taxon>Aspergillus</taxon>
        <taxon>Aspergillus subgen. Nidulantes</taxon>
    </lineage>
</organism>
<dbReference type="PROSITE" id="PS50850">
    <property type="entry name" value="MFS"/>
    <property type="match status" value="1"/>
</dbReference>
<dbReference type="Gene3D" id="1.20.1250.20">
    <property type="entry name" value="MFS general substrate transporter like domains"/>
    <property type="match status" value="2"/>
</dbReference>
<feature type="transmembrane region" description="Helical" evidence="4">
    <location>
        <begin position="34"/>
        <end position="54"/>
    </location>
</feature>
<dbReference type="InterPro" id="IPR020846">
    <property type="entry name" value="MFS_dom"/>
</dbReference>
<dbReference type="PANTHER" id="PTHR11360:SF252">
    <property type="entry name" value="MAJOR FACILITATOR SUPERFAMILY (MFS) PROFILE DOMAIN-CONTAINING PROTEIN-RELATED"/>
    <property type="match status" value="1"/>
</dbReference>
<protein>
    <submittedName>
        <fullName evidence="6">Major facilitator superfamily domain-containing protein</fullName>
    </submittedName>
</protein>
<dbReference type="SUPFAM" id="SSF103473">
    <property type="entry name" value="MFS general substrate transporter"/>
    <property type="match status" value="1"/>
</dbReference>
<comment type="caution">
    <text evidence="6">The sequence shown here is derived from an EMBL/GenBank/DDBJ whole genome shotgun (WGS) entry which is preliminary data.</text>
</comment>
<feature type="region of interest" description="Disordered" evidence="3">
    <location>
        <begin position="1"/>
        <end position="25"/>
    </location>
</feature>
<dbReference type="InterPro" id="IPR050327">
    <property type="entry name" value="Proton-linked_MCT"/>
</dbReference>
<feature type="transmembrane region" description="Helical" evidence="4">
    <location>
        <begin position="373"/>
        <end position="392"/>
    </location>
</feature>
<evidence type="ECO:0000313" key="6">
    <source>
        <dbReference type="EMBL" id="KAL2787765.1"/>
    </source>
</evidence>
<proteinExistence type="inferred from homology"/>
<feature type="transmembrane region" description="Helical" evidence="4">
    <location>
        <begin position="339"/>
        <end position="361"/>
    </location>
</feature>
<feature type="transmembrane region" description="Helical" evidence="4">
    <location>
        <begin position="103"/>
        <end position="122"/>
    </location>
</feature>
<comment type="similarity">
    <text evidence="2">Belongs to the major facilitator superfamily. Monocarboxylate porter (TC 2.A.1.13) family.</text>
</comment>
<name>A0ABR4FWY1_9EURO</name>
<dbReference type="PANTHER" id="PTHR11360">
    <property type="entry name" value="MONOCARBOXYLATE TRANSPORTER"/>
    <property type="match status" value="1"/>
</dbReference>
<feature type="compositionally biased region" description="Basic and acidic residues" evidence="3">
    <location>
        <begin position="1"/>
        <end position="11"/>
    </location>
</feature>
<dbReference type="InterPro" id="IPR011701">
    <property type="entry name" value="MFS"/>
</dbReference>
<dbReference type="EMBL" id="JBFTWV010000090">
    <property type="protein sequence ID" value="KAL2787765.1"/>
    <property type="molecule type" value="Genomic_DNA"/>
</dbReference>
<gene>
    <name evidence="6" type="ORF">BJX66DRAFT_278212</name>
</gene>
<evidence type="ECO:0000256" key="4">
    <source>
        <dbReference type="SAM" id="Phobius"/>
    </source>
</evidence>
<evidence type="ECO:0000259" key="5">
    <source>
        <dbReference type="PROSITE" id="PS50850"/>
    </source>
</evidence>
<dbReference type="InterPro" id="IPR036259">
    <property type="entry name" value="MFS_trans_sf"/>
</dbReference>
<sequence>MAASADEREKGTAVTESESPAAPPLPKEGGLHGWLQVVGTLFILFNIWGLAFAFGSFQSYYVLDFLPTVSTSAISWVGTIQSWLLIIGGLIAGPLFDMGYYRFMILVGSFLSVFGIMMLSFATEYYQILLSQGICTGLGFGLLYIPSITLVSRSFVRKRALALGVSTAGAPLGGVIYTLMFEQLLPKVEFPWTVRIIGFTMLALFVASAGMLLWKAENTGQLPSTQSQSQSQWRTRRLFDIRALKDLPFWNFTVANFFLYLGYMTPFYYMPIYAETKLGTSRSLGLYILIISQASSIVGRVVTTAVAHYFGAMIPWIFCGVASGVLCIAWISAESLARFILFSAFYGAISGALVPLPPSVFPHICPDPTALGTWLGMAQSITSFATLIGAPIAGALADLGSSGSDDLQFVNVQLWCGILMVSGAVQLLGLWFLLWKVRGKKGLL</sequence>
<keyword evidence="7" id="KW-1185">Reference proteome</keyword>
<evidence type="ECO:0000256" key="1">
    <source>
        <dbReference type="ARBA" id="ARBA00004141"/>
    </source>
</evidence>
<keyword evidence="4" id="KW-0812">Transmembrane</keyword>
<feature type="transmembrane region" description="Helical" evidence="4">
    <location>
        <begin position="247"/>
        <end position="264"/>
    </location>
</feature>
<keyword evidence="4" id="KW-1133">Transmembrane helix</keyword>
<dbReference type="Proteomes" id="UP001610563">
    <property type="component" value="Unassembled WGS sequence"/>
</dbReference>
<accession>A0ABR4FWY1</accession>
<feature type="transmembrane region" description="Helical" evidence="4">
    <location>
        <begin position="74"/>
        <end position="96"/>
    </location>
</feature>